<evidence type="ECO:0000259" key="1">
    <source>
        <dbReference type="Pfam" id="PF07727"/>
    </source>
</evidence>
<organism evidence="2">
    <name type="scientific">Tanacetum cinerariifolium</name>
    <name type="common">Dalmatian daisy</name>
    <name type="synonym">Chrysanthemum cinerariifolium</name>
    <dbReference type="NCBI Taxonomy" id="118510"/>
    <lineage>
        <taxon>Eukaryota</taxon>
        <taxon>Viridiplantae</taxon>
        <taxon>Streptophyta</taxon>
        <taxon>Embryophyta</taxon>
        <taxon>Tracheophyta</taxon>
        <taxon>Spermatophyta</taxon>
        <taxon>Magnoliopsida</taxon>
        <taxon>eudicotyledons</taxon>
        <taxon>Gunneridae</taxon>
        <taxon>Pentapetalae</taxon>
        <taxon>asterids</taxon>
        <taxon>campanulids</taxon>
        <taxon>Asterales</taxon>
        <taxon>Asteraceae</taxon>
        <taxon>Asteroideae</taxon>
        <taxon>Anthemideae</taxon>
        <taxon>Anthemidinae</taxon>
        <taxon>Tanacetum</taxon>
    </lineage>
</organism>
<dbReference type="Pfam" id="PF07727">
    <property type="entry name" value="RVT_2"/>
    <property type="match status" value="1"/>
</dbReference>
<accession>A0A6L2NP21</accession>
<name>A0A6L2NP21_TANCI</name>
<dbReference type="InterPro" id="IPR013103">
    <property type="entry name" value="RVT_2"/>
</dbReference>
<reference evidence="2" key="1">
    <citation type="journal article" date="2019" name="Sci. Rep.">
        <title>Draft genome of Tanacetum cinerariifolium, the natural source of mosquito coil.</title>
        <authorList>
            <person name="Yamashiro T."/>
            <person name="Shiraishi A."/>
            <person name="Satake H."/>
            <person name="Nakayama K."/>
        </authorList>
    </citation>
    <scope>NUCLEOTIDE SEQUENCE</scope>
</reference>
<dbReference type="EMBL" id="BKCJ010009289">
    <property type="protein sequence ID" value="GEU86284.1"/>
    <property type="molecule type" value="Genomic_DNA"/>
</dbReference>
<dbReference type="InterPro" id="IPR043502">
    <property type="entry name" value="DNA/RNA_pol_sf"/>
</dbReference>
<dbReference type="AlphaFoldDB" id="A0A6L2NP21"/>
<evidence type="ECO:0000313" key="2">
    <source>
        <dbReference type="EMBL" id="GEU86284.1"/>
    </source>
</evidence>
<comment type="caution">
    <text evidence="2">The sequence shown here is derived from an EMBL/GenBank/DDBJ whole genome shotgun (WGS) entry which is preliminary data.</text>
</comment>
<proteinExistence type="predicted"/>
<gene>
    <name evidence="2" type="ORF">Tci_058262</name>
</gene>
<protein>
    <submittedName>
        <fullName evidence="2">Copia protein</fullName>
    </submittedName>
</protein>
<feature type="domain" description="Reverse transcriptase Ty1/copia-type" evidence="1">
    <location>
        <begin position="2"/>
        <end position="181"/>
    </location>
</feature>
<sequence length="784" mass="92287">MVRNKTRLVAKGYRHEEGIDFEESFALVVRLEAVQMFIAYAAHKNITIFQMDVKTAFLNGPLKEKVYVRQPEEFIDPEFPNHVYRLKKALYGLKKAPRAWYDKLSSFLIKHGFNKGIVDPTLFTQRHGGDILLVQVYVDDIIYGSTNPDSLKRFANLMKNNFEMSMMGELKFFLGLQVHQSPPLPKERFEYLVHRIVIIMAHQQFVADVHPDELCPPNKREIQRKSWNEDSRLDDLRRDEANRALSDVTYPKVDAAESSVPTRSTVIRLCLPQWKSTRLTPPAPVLMVDKVDELILQYTLQVSLTEHKSRQEQEARENVALVEKHLASKEIEKMVEGQEHVVDDSSIPRNNEHNILGTRLEPRSDKESPEVGIIDVIVHVNVYDEEEEEDEIIDEVYELKRREKGKNELQGRYGHLFEHLRAKFMTRKSFVTLAGHLYEAMADSLPTMVDKHIKEQVEKQVPEQVRNQVPVYVVEGGRIVQSGRRHHSTNHMYLESHRLDRIMSRNKVHQHQESYKENLVSPHLRKTTPVFLRCQRDPEAPALSLINQDFLYLKKENSEPEKIVLSLHKFPVVVFNDDDIEERTSRWVNKCVKKFNPYARYGHEHKFITKIIARRANDCIVSITESDFKNLNKNDIEDMYLLIMNGKVPDYEETRIKSYQQKVNLITPTISFPKVEKHEMFSIIYEPVHGIIYKNSKKDKRVMRHSEIYKFCDATLNRVLESLKSYNNDVRYGYNQRDLTNDEVEYLKLFEEEIEDRLKYRKQMRRWESYVNGRPLGQRRERPE</sequence>
<dbReference type="SUPFAM" id="SSF56672">
    <property type="entry name" value="DNA/RNA polymerases"/>
    <property type="match status" value="1"/>
</dbReference>